<proteinExistence type="predicted"/>
<sequence length="77" mass="8941">MELELHSLIIETDTQTPIIIVSYQTIVNDFMNLVELCEYCFSMDTMAQDETIITQAFSKMSSDWRNTVNYAKKVSNH</sequence>
<reference evidence="1 2" key="1">
    <citation type="submission" date="2018-06" db="EMBL/GenBank/DDBJ databases">
        <title>Genomic Encyclopedia of Type Strains, Phase IV (KMG-IV): sequencing the most valuable type-strain genomes for metagenomic binning, comparative biology and taxonomic classification.</title>
        <authorList>
            <person name="Goeker M."/>
        </authorList>
    </citation>
    <scope>NUCLEOTIDE SEQUENCE [LARGE SCALE GENOMIC DNA]</scope>
    <source>
        <strain evidence="1 2">DSM 5</strain>
    </source>
</reference>
<gene>
    <name evidence="1" type="ORF">C7437_1011407</name>
</gene>
<protein>
    <submittedName>
        <fullName evidence="1">Uncharacterized protein</fullName>
    </submittedName>
</protein>
<accession>A0A2W7N8C2</accession>
<keyword evidence="2" id="KW-1185">Reference proteome</keyword>
<dbReference type="AlphaFoldDB" id="A0A2W7N8C2"/>
<name>A0A2W7N8C2_9BACI</name>
<evidence type="ECO:0000313" key="2">
    <source>
        <dbReference type="Proteomes" id="UP000248646"/>
    </source>
</evidence>
<comment type="caution">
    <text evidence="1">The sequence shown here is derived from an EMBL/GenBank/DDBJ whole genome shotgun (WGS) entry which is preliminary data.</text>
</comment>
<dbReference type="RefSeq" id="WP_111438871.1">
    <property type="nucleotide sequence ID" value="NZ_QKZI01000001.1"/>
</dbReference>
<organism evidence="1 2">
    <name type="scientific">Psychrobacillus insolitus</name>
    <dbReference type="NCBI Taxonomy" id="1461"/>
    <lineage>
        <taxon>Bacteria</taxon>
        <taxon>Bacillati</taxon>
        <taxon>Bacillota</taxon>
        <taxon>Bacilli</taxon>
        <taxon>Bacillales</taxon>
        <taxon>Bacillaceae</taxon>
        <taxon>Psychrobacillus</taxon>
    </lineage>
</organism>
<dbReference type="Proteomes" id="UP000248646">
    <property type="component" value="Unassembled WGS sequence"/>
</dbReference>
<dbReference type="OrthoDB" id="3199616at2"/>
<dbReference type="EMBL" id="QKZI01000001">
    <property type="protein sequence ID" value="PZX08283.1"/>
    <property type="molecule type" value="Genomic_DNA"/>
</dbReference>
<evidence type="ECO:0000313" key="1">
    <source>
        <dbReference type="EMBL" id="PZX08283.1"/>
    </source>
</evidence>